<dbReference type="NCBIfam" id="TIGR02490">
    <property type="entry name" value="flgF"/>
    <property type="match status" value="1"/>
</dbReference>
<dbReference type="InterPro" id="IPR012836">
    <property type="entry name" value="FlgF"/>
</dbReference>
<keyword evidence="9" id="KW-0969">Cilium</keyword>
<dbReference type="Pfam" id="PF06429">
    <property type="entry name" value="Flg_bbr_C"/>
    <property type="match status" value="1"/>
</dbReference>
<evidence type="ECO:0000256" key="2">
    <source>
        <dbReference type="ARBA" id="ARBA00017948"/>
    </source>
</evidence>
<dbReference type="eggNOG" id="COG4786">
    <property type="taxonomic scope" value="Bacteria"/>
</dbReference>
<accession>L0S3N2</accession>
<dbReference type="PANTHER" id="PTHR30435">
    <property type="entry name" value="FLAGELLAR PROTEIN"/>
    <property type="match status" value="1"/>
</dbReference>
<evidence type="ECO:0000256" key="5">
    <source>
        <dbReference type="RuleBase" id="RU362116"/>
    </source>
</evidence>
<dbReference type="STRING" id="1209989.TepRe1_2067"/>
<dbReference type="InterPro" id="IPR001444">
    <property type="entry name" value="Flag_bb_rod_N"/>
</dbReference>
<protein>
    <recommendedName>
        <fullName evidence="2 4">Flagellar basal-body rod protein FlgG</fullName>
    </recommendedName>
</protein>
<evidence type="ECO:0000256" key="4">
    <source>
        <dbReference type="NCBIfam" id="TIGR02488"/>
    </source>
</evidence>
<comment type="similarity">
    <text evidence="1 5">Belongs to the flagella basal body rod proteins family.</text>
</comment>
<dbReference type="HOGENOM" id="CLU_013687_0_1_9"/>
<dbReference type="GO" id="GO:0009426">
    <property type="term" value="C:bacterial-type flagellum basal body, distal rod"/>
    <property type="evidence" value="ECO:0007669"/>
    <property type="project" value="UniProtKB-UniRule"/>
</dbReference>
<keyword evidence="9" id="KW-0966">Cell projection</keyword>
<evidence type="ECO:0000256" key="1">
    <source>
        <dbReference type="ARBA" id="ARBA00009677"/>
    </source>
</evidence>
<sequence length="270" mass="29269">MMRALWSASSGMQAQQLNMDITSNNLANVNTAGFKKSRAEFKDLLYETLQRPDSPELLSGAAVPVGIQVGHGVRPSATGRDFNEGNLQPTGNTFDVAIEGTGFFMVERPDGNLAFTRDGSFKVSLDGTDRNLVTSEGYYVLSGDESYITIPEEYTDISISSDGLITGQDEDGTIEELGQIGIVKFLNPQGLLAIGNNLFEATEASGEYVPMEDVSDPGYGTLLQGFLEMSNVQVVEEMVNLIIAQRAYEVNTKAVQASDEMLAQANNLRR</sequence>
<evidence type="ECO:0000259" key="7">
    <source>
        <dbReference type="Pfam" id="PF06429"/>
    </source>
</evidence>
<keyword evidence="10" id="KW-1185">Reference proteome</keyword>
<dbReference type="InterPro" id="IPR010930">
    <property type="entry name" value="Flg_bb/hook_C_dom"/>
</dbReference>
<dbReference type="KEGG" id="tae:TepiRe1_2225"/>
<dbReference type="PATRIC" id="fig|1209989.3.peg.2564"/>
<feature type="domain" description="Flagellar basal body rod protein N-terminal" evidence="6">
    <location>
        <begin position="7"/>
        <end position="35"/>
    </location>
</feature>
<gene>
    <name evidence="9" type="primary">flgG</name>
    <name evidence="9" type="ordered locus">TEPIRE1_2225</name>
</gene>
<dbReference type="OrthoDB" id="9804559at2"/>
<dbReference type="InterPro" id="IPR012834">
    <property type="entry name" value="FlgG_G_neg"/>
</dbReference>
<evidence type="ECO:0000313" key="10">
    <source>
        <dbReference type="Proteomes" id="UP000010802"/>
    </source>
</evidence>
<dbReference type="NCBIfam" id="TIGR02488">
    <property type="entry name" value="flgG_G_neg"/>
    <property type="match status" value="1"/>
</dbReference>
<dbReference type="KEGG" id="tep:TepRe1_2067"/>
<reference evidence="10" key="1">
    <citation type="journal article" date="2013" name="Genome Announc.">
        <title>First genome sequence of a syntrophic acetate-oxidizing bacterium, Tepidanaerobacter acetatoxydans strain Re1.</title>
        <authorList>
            <person name="Manzoor S."/>
            <person name="Bongcam-Rudloff E."/>
            <person name="Schnurer A."/>
            <person name="Muller B."/>
        </authorList>
    </citation>
    <scope>NUCLEOTIDE SEQUENCE [LARGE SCALE GENOMIC DNA]</scope>
    <source>
        <strain evidence="10">Re1</strain>
    </source>
</reference>
<dbReference type="PROSITE" id="PS00588">
    <property type="entry name" value="FLAGELLA_BB_ROD"/>
    <property type="match status" value="1"/>
</dbReference>
<name>F4LR39_TEPAE</name>
<keyword evidence="9" id="KW-0282">Flagellum</keyword>
<evidence type="ECO:0000256" key="3">
    <source>
        <dbReference type="ARBA" id="ARBA00025933"/>
    </source>
</evidence>
<feature type="domain" description="Flagellar hook protein FlgE/F/G-like D1" evidence="8">
    <location>
        <begin position="97"/>
        <end position="166"/>
    </location>
</feature>
<organism evidence="9 10">
    <name type="scientific">Tepidanaerobacter acetatoxydans (strain DSM 21804 / JCM 16047 / Re1)</name>
    <dbReference type="NCBI Taxonomy" id="1209989"/>
    <lineage>
        <taxon>Bacteria</taxon>
        <taxon>Bacillati</taxon>
        <taxon>Bacillota</taxon>
        <taxon>Clostridia</taxon>
        <taxon>Thermosediminibacterales</taxon>
        <taxon>Tepidanaerobacteraceae</taxon>
        <taxon>Tepidanaerobacter</taxon>
    </lineage>
</organism>
<evidence type="ECO:0000259" key="8">
    <source>
        <dbReference type="Pfam" id="PF22692"/>
    </source>
</evidence>
<dbReference type="InterPro" id="IPR053967">
    <property type="entry name" value="LlgE_F_G-like_D1"/>
</dbReference>
<dbReference type="RefSeq" id="WP_013779112.1">
    <property type="nucleotide sequence ID" value="NC_015519.1"/>
</dbReference>
<dbReference type="SUPFAM" id="SSF117143">
    <property type="entry name" value="Flagellar hook protein flgE"/>
    <property type="match status" value="1"/>
</dbReference>
<dbReference type="InterPro" id="IPR019776">
    <property type="entry name" value="Flagellar_basal_body_rod_CS"/>
</dbReference>
<dbReference type="GO" id="GO:0071978">
    <property type="term" value="P:bacterial-type flagellum-dependent swarming motility"/>
    <property type="evidence" value="ECO:0007669"/>
    <property type="project" value="TreeGrafter"/>
</dbReference>
<keyword evidence="5" id="KW-0975">Bacterial flagellum</keyword>
<dbReference type="EMBL" id="HF563609">
    <property type="protein sequence ID" value="CCP27059.1"/>
    <property type="molecule type" value="Genomic_DNA"/>
</dbReference>
<dbReference type="Pfam" id="PF22692">
    <property type="entry name" value="LlgE_F_G_D1"/>
    <property type="match status" value="1"/>
</dbReference>
<dbReference type="Proteomes" id="UP000010802">
    <property type="component" value="Chromosome"/>
</dbReference>
<dbReference type="Pfam" id="PF00460">
    <property type="entry name" value="Flg_bb_rod"/>
    <property type="match status" value="1"/>
</dbReference>
<dbReference type="AlphaFoldDB" id="F4LR39"/>
<proteinExistence type="inferred from homology"/>
<comment type="subcellular location">
    <subcellularLocation>
        <location evidence="5">Bacterial flagellum basal body</location>
    </subcellularLocation>
</comment>
<feature type="domain" description="Flagellar basal-body/hook protein C-terminal" evidence="7">
    <location>
        <begin position="224"/>
        <end position="268"/>
    </location>
</feature>
<evidence type="ECO:0000313" key="9">
    <source>
        <dbReference type="EMBL" id="CCP27059.1"/>
    </source>
</evidence>
<dbReference type="InterPro" id="IPR037925">
    <property type="entry name" value="FlgE/F/G-like"/>
</dbReference>
<dbReference type="NCBIfam" id="TIGR03506">
    <property type="entry name" value="FlgEFG_subfam"/>
    <property type="match status" value="2"/>
</dbReference>
<comment type="subunit">
    <text evidence="3">The basal body constitutes a major portion of the flagellar organelle and consists of four rings (L,P,S, and M) mounted on a central rod. The rod consists of about 26 subunits of FlgG in the distal portion, and FlgB, FlgC and FlgF are thought to build up the proximal portion of the rod with about 6 subunits each.</text>
</comment>
<dbReference type="PANTHER" id="PTHR30435:SF19">
    <property type="entry name" value="FLAGELLAR BASAL-BODY ROD PROTEIN FLGG"/>
    <property type="match status" value="1"/>
</dbReference>
<accession>F4LR39</accession>
<dbReference type="InterPro" id="IPR020013">
    <property type="entry name" value="Flagellar_FlgE/F/G"/>
</dbReference>
<evidence type="ECO:0000259" key="6">
    <source>
        <dbReference type="Pfam" id="PF00460"/>
    </source>
</evidence>